<sequence length="369" mass="39079">MPQNGRALIVKELGGPFTLEDVIVDDIQSGEALVRIEASGICRTDLHCAAGHRPVQTPAVFGHEGAGTVLQVGKNVTAVQPGDKVLLSYSICRVCKQCSSGNRAYCEKILALNFSGKREDGSSPMTLPDGQALFSNFFGQSSFSSLAVVNETSLVKVPSDTPLDLFASLGCSMETGIGAIFNTLDIQQGSTVAVFGVGSLGLYAIMACKLRQAREIIAVDIQPSRLELAKELGATAAINSSEGDVAEQIRTICGTNGVERALDCSGVARIIETMIDSLGTRGKACSVGSNAPGTRISIDVHKHFVRGTQYVGSHQGDSDPQKMAPLLLKEHSLGKLPLHKVTKTYGVDDFQRALDDVESGKTVKAVLTW</sequence>
<dbReference type="SMART" id="SM00829">
    <property type="entry name" value="PKS_ER"/>
    <property type="match status" value="1"/>
</dbReference>
<keyword evidence="5" id="KW-0560">Oxidoreductase</keyword>
<dbReference type="PANTHER" id="PTHR43350">
    <property type="entry name" value="NAD-DEPENDENT ALCOHOL DEHYDROGENASE"/>
    <property type="match status" value="1"/>
</dbReference>
<accession>A0ABR0TUX3</accession>
<name>A0ABR0TUX3_AURPU</name>
<reference evidence="8 9" key="1">
    <citation type="submission" date="2023-11" db="EMBL/GenBank/DDBJ databases">
        <title>Draft genome sequence and annotation of the polyextremotolerant black yeast-like fungus Aureobasidium pullulans NRRL 62042.</title>
        <authorList>
            <person name="Dielentheis-Frenken M.R.E."/>
            <person name="Wibberg D."/>
            <person name="Blank L.M."/>
            <person name="Tiso T."/>
        </authorList>
    </citation>
    <scope>NUCLEOTIDE SEQUENCE [LARGE SCALE GENOMIC DNA]</scope>
    <source>
        <strain evidence="8 9">NRRL 62042</strain>
    </source>
</reference>
<dbReference type="EMBL" id="JASGXD010000001">
    <property type="protein sequence ID" value="KAK6008112.1"/>
    <property type="molecule type" value="Genomic_DNA"/>
</dbReference>
<dbReference type="SUPFAM" id="SSF51735">
    <property type="entry name" value="NAD(P)-binding Rossmann-fold domains"/>
    <property type="match status" value="1"/>
</dbReference>
<dbReference type="Pfam" id="PF08240">
    <property type="entry name" value="ADH_N"/>
    <property type="match status" value="1"/>
</dbReference>
<evidence type="ECO:0000256" key="6">
    <source>
        <dbReference type="RuleBase" id="RU361277"/>
    </source>
</evidence>
<keyword evidence="4 6" id="KW-0862">Zinc</keyword>
<evidence type="ECO:0000313" key="9">
    <source>
        <dbReference type="Proteomes" id="UP001341245"/>
    </source>
</evidence>
<dbReference type="InterPro" id="IPR002328">
    <property type="entry name" value="ADH_Zn_CS"/>
</dbReference>
<dbReference type="Gene3D" id="3.90.180.10">
    <property type="entry name" value="Medium-chain alcohol dehydrogenases, catalytic domain"/>
    <property type="match status" value="1"/>
</dbReference>
<protein>
    <recommendedName>
        <fullName evidence="7">Enoyl reductase (ER) domain-containing protein</fullName>
    </recommendedName>
</protein>
<proteinExistence type="inferred from homology"/>
<dbReference type="InterPro" id="IPR011032">
    <property type="entry name" value="GroES-like_sf"/>
</dbReference>
<evidence type="ECO:0000256" key="5">
    <source>
        <dbReference type="ARBA" id="ARBA00023002"/>
    </source>
</evidence>
<evidence type="ECO:0000313" key="8">
    <source>
        <dbReference type="EMBL" id="KAK6008112.1"/>
    </source>
</evidence>
<organism evidence="8 9">
    <name type="scientific">Aureobasidium pullulans</name>
    <name type="common">Black yeast</name>
    <name type="synonym">Pullularia pullulans</name>
    <dbReference type="NCBI Taxonomy" id="5580"/>
    <lineage>
        <taxon>Eukaryota</taxon>
        <taxon>Fungi</taxon>
        <taxon>Dikarya</taxon>
        <taxon>Ascomycota</taxon>
        <taxon>Pezizomycotina</taxon>
        <taxon>Dothideomycetes</taxon>
        <taxon>Dothideomycetidae</taxon>
        <taxon>Dothideales</taxon>
        <taxon>Saccotheciaceae</taxon>
        <taxon>Aureobasidium</taxon>
    </lineage>
</organism>
<evidence type="ECO:0000256" key="4">
    <source>
        <dbReference type="ARBA" id="ARBA00022833"/>
    </source>
</evidence>
<comment type="cofactor">
    <cofactor evidence="1 6">
        <name>Zn(2+)</name>
        <dbReference type="ChEBI" id="CHEBI:29105"/>
    </cofactor>
</comment>
<evidence type="ECO:0000256" key="3">
    <source>
        <dbReference type="ARBA" id="ARBA00022723"/>
    </source>
</evidence>
<dbReference type="InterPro" id="IPR013149">
    <property type="entry name" value="ADH-like_C"/>
</dbReference>
<dbReference type="InterPro" id="IPR013154">
    <property type="entry name" value="ADH-like_N"/>
</dbReference>
<dbReference type="InterPro" id="IPR036291">
    <property type="entry name" value="NAD(P)-bd_dom_sf"/>
</dbReference>
<dbReference type="PROSITE" id="PS00059">
    <property type="entry name" value="ADH_ZINC"/>
    <property type="match status" value="1"/>
</dbReference>
<dbReference type="SUPFAM" id="SSF50129">
    <property type="entry name" value="GroES-like"/>
    <property type="match status" value="1"/>
</dbReference>
<comment type="similarity">
    <text evidence="2 6">Belongs to the zinc-containing alcohol dehydrogenase family.</text>
</comment>
<comment type="caution">
    <text evidence="8">The sequence shown here is derived from an EMBL/GenBank/DDBJ whole genome shotgun (WGS) entry which is preliminary data.</text>
</comment>
<dbReference type="InterPro" id="IPR020843">
    <property type="entry name" value="ER"/>
</dbReference>
<keyword evidence="3 6" id="KW-0479">Metal-binding</keyword>
<dbReference type="Pfam" id="PF00107">
    <property type="entry name" value="ADH_zinc_N"/>
    <property type="match status" value="1"/>
</dbReference>
<feature type="domain" description="Enoyl reductase (ER)" evidence="7">
    <location>
        <begin position="14"/>
        <end position="367"/>
    </location>
</feature>
<keyword evidence="9" id="KW-1185">Reference proteome</keyword>
<evidence type="ECO:0000259" key="7">
    <source>
        <dbReference type="SMART" id="SM00829"/>
    </source>
</evidence>
<gene>
    <name evidence="8" type="ORF">QM012_000015</name>
</gene>
<dbReference type="CDD" id="cd08278">
    <property type="entry name" value="benzyl_alcohol_DH"/>
    <property type="match status" value="1"/>
</dbReference>
<evidence type="ECO:0000256" key="2">
    <source>
        <dbReference type="ARBA" id="ARBA00008072"/>
    </source>
</evidence>
<dbReference type="Proteomes" id="UP001341245">
    <property type="component" value="Unassembled WGS sequence"/>
</dbReference>
<evidence type="ECO:0000256" key="1">
    <source>
        <dbReference type="ARBA" id="ARBA00001947"/>
    </source>
</evidence>
<dbReference type="Gene3D" id="3.40.50.720">
    <property type="entry name" value="NAD(P)-binding Rossmann-like Domain"/>
    <property type="match status" value="1"/>
</dbReference>
<dbReference type="PANTHER" id="PTHR43350:SF11">
    <property type="entry name" value="ENOYL REDUCTASE (ER) DOMAIN-CONTAINING PROTEIN"/>
    <property type="match status" value="1"/>
</dbReference>